<keyword evidence="3" id="KW-1185">Reference proteome</keyword>
<dbReference type="EMBL" id="QLSZ01000009">
    <property type="protein sequence ID" value="RAR70869.1"/>
    <property type="molecule type" value="Genomic_DNA"/>
</dbReference>
<proteinExistence type="predicted"/>
<dbReference type="PROSITE" id="PS51257">
    <property type="entry name" value="PROKAR_LIPOPROTEIN"/>
    <property type="match status" value="1"/>
</dbReference>
<dbReference type="Proteomes" id="UP000248840">
    <property type="component" value="Unassembled WGS sequence"/>
</dbReference>
<dbReference type="InterPro" id="IPR046232">
    <property type="entry name" value="DUF6265"/>
</dbReference>
<protein>
    <recommendedName>
        <fullName evidence="1">DUF6265 domain-containing protein</fullName>
    </recommendedName>
</protein>
<organism evidence="2 3">
    <name type="scientific">Flavobacterium aciduliphilum</name>
    <dbReference type="NCBI Taxonomy" id="1101402"/>
    <lineage>
        <taxon>Bacteria</taxon>
        <taxon>Pseudomonadati</taxon>
        <taxon>Bacteroidota</taxon>
        <taxon>Flavobacteriia</taxon>
        <taxon>Flavobacteriales</taxon>
        <taxon>Flavobacteriaceae</taxon>
        <taxon>Flavobacterium</taxon>
    </lineage>
</organism>
<evidence type="ECO:0000313" key="3">
    <source>
        <dbReference type="Proteomes" id="UP000248840"/>
    </source>
</evidence>
<dbReference type="AlphaFoldDB" id="A0A328YAB0"/>
<feature type="domain" description="DUF6265" evidence="1">
    <location>
        <begin position="39"/>
        <end position="149"/>
    </location>
</feature>
<gene>
    <name evidence="2" type="ORF">CLV55_109123</name>
</gene>
<dbReference type="RefSeq" id="WP_112113707.1">
    <property type="nucleotide sequence ID" value="NZ_QLSZ01000009.1"/>
</dbReference>
<dbReference type="Pfam" id="PF19780">
    <property type="entry name" value="DUF6265"/>
    <property type="match status" value="1"/>
</dbReference>
<reference evidence="2 3" key="1">
    <citation type="submission" date="2018-06" db="EMBL/GenBank/DDBJ databases">
        <title>Genomic Encyclopedia of Archaeal and Bacterial Type Strains, Phase II (KMG-II): from individual species to whole genera.</title>
        <authorList>
            <person name="Goeker M."/>
        </authorList>
    </citation>
    <scope>NUCLEOTIDE SEQUENCE [LARGE SCALE GENOMIC DNA]</scope>
    <source>
        <strain evidence="2 3">DSM 25663</strain>
    </source>
</reference>
<dbReference type="OrthoDB" id="5382295at2"/>
<comment type="caution">
    <text evidence="2">The sequence shown here is derived from an EMBL/GenBank/DDBJ whole genome shotgun (WGS) entry which is preliminary data.</text>
</comment>
<evidence type="ECO:0000259" key="1">
    <source>
        <dbReference type="Pfam" id="PF19780"/>
    </source>
</evidence>
<name>A0A328YAB0_9FLAO</name>
<sequence length="167" mass="19140">MKKIVFLVVASALVIGVSCKKYDAKGNLLKDYDQVKKAEWLLGNWEKKDSMGILTEHWEVEDDSSYVGQSYFIINSKDTVHNENIELVQDGEHLIYFATVKGENNDEAVPFQMTKQEDSLMIFENPKHDYPQKIEYKLQKNGSLIATISGKQRGKISSESYPMRKVN</sequence>
<accession>A0A328YAB0</accession>
<evidence type="ECO:0000313" key="2">
    <source>
        <dbReference type="EMBL" id="RAR70869.1"/>
    </source>
</evidence>